<dbReference type="EMBL" id="CAJNNW010034911">
    <property type="protein sequence ID" value="CAE8724559.1"/>
    <property type="molecule type" value="Genomic_DNA"/>
</dbReference>
<organism evidence="1 2">
    <name type="scientific">Polarella glacialis</name>
    <name type="common">Dinoflagellate</name>
    <dbReference type="NCBI Taxonomy" id="89957"/>
    <lineage>
        <taxon>Eukaryota</taxon>
        <taxon>Sar</taxon>
        <taxon>Alveolata</taxon>
        <taxon>Dinophyceae</taxon>
        <taxon>Suessiales</taxon>
        <taxon>Suessiaceae</taxon>
        <taxon>Polarella</taxon>
    </lineage>
</organism>
<dbReference type="Proteomes" id="UP000626109">
    <property type="component" value="Unassembled WGS sequence"/>
</dbReference>
<dbReference type="AlphaFoldDB" id="A0A813LD28"/>
<proteinExistence type="predicted"/>
<comment type="caution">
    <text evidence="1">The sequence shown here is derived from an EMBL/GenBank/DDBJ whole genome shotgun (WGS) entry which is preliminary data.</text>
</comment>
<accession>A0A813LD28</accession>
<evidence type="ECO:0000313" key="1">
    <source>
        <dbReference type="EMBL" id="CAE8724559.1"/>
    </source>
</evidence>
<gene>
    <name evidence="1" type="ORF">PGLA2088_LOCUS43753</name>
</gene>
<name>A0A813LD28_POLGL</name>
<protein>
    <submittedName>
        <fullName evidence="1">Uncharacterized protein</fullName>
    </submittedName>
</protein>
<reference evidence="1" key="1">
    <citation type="submission" date="2021-02" db="EMBL/GenBank/DDBJ databases">
        <authorList>
            <person name="Dougan E. K."/>
            <person name="Rhodes N."/>
            <person name="Thang M."/>
            <person name="Chan C."/>
        </authorList>
    </citation>
    <scope>NUCLEOTIDE SEQUENCE</scope>
</reference>
<sequence length="253" mass="28470">MEIQGFNKQAREPVLPSTPAVEVEYRSRAQLYEVIQQHRFEAINFHVKDVATMVAELRGESRNQVIQKAVNWWFAHATGFDVIEVECLEQEGTDDDKGALLLFRLKLDADHEVEVRSLQKGQDLQTRYRDLLVAALPTELVARKEEKLKQMVMISWTKPGSVELGGVASMSLVVLIVMTLGFAACSCELCNCSPAVCACLSRRLEGNEYSCALRRLESRGAEFEVKADGSARLRVPAERPGKWKCYDSECLLM</sequence>
<evidence type="ECO:0000313" key="2">
    <source>
        <dbReference type="Proteomes" id="UP000626109"/>
    </source>
</evidence>